<feature type="transmembrane region" description="Helical" evidence="9">
    <location>
        <begin position="77"/>
        <end position="95"/>
    </location>
</feature>
<evidence type="ECO:0000256" key="8">
    <source>
        <dbReference type="ARBA" id="ARBA00023136"/>
    </source>
</evidence>
<keyword evidence="3 9" id="KW-0645">Protease</keyword>
<sequence length="176" mass="18814">MAEQEAERTESTGKHLSMGWVMLGVTAVAIILDQLTKIWAVTSLPEDGSAPYSFGFISLRLIRNPGAAFSLGAGSTWVFTIISTLVVIAILWWVAKGNVQSVLLAVVLGLIAGGAIGNLIDRLTQPPGFAQGHVIDFIDYNGFFVGNVADIWIVGGALGLVLYFALHRETPEVTDE</sequence>
<evidence type="ECO:0000256" key="1">
    <source>
        <dbReference type="ARBA" id="ARBA00006139"/>
    </source>
</evidence>
<dbReference type="PANTHER" id="PTHR33695:SF1">
    <property type="entry name" value="LIPOPROTEIN SIGNAL PEPTIDASE"/>
    <property type="match status" value="1"/>
</dbReference>
<dbReference type="HAMAP" id="MF_00161">
    <property type="entry name" value="LspA"/>
    <property type="match status" value="1"/>
</dbReference>
<evidence type="ECO:0000256" key="6">
    <source>
        <dbReference type="ARBA" id="ARBA00022801"/>
    </source>
</evidence>
<proteinExistence type="inferred from homology"/>
<feature type="transmembrane region" description="Helical" evidence="9">
    <location>
        <begin position="140"/>
        <end position="166"/>
    </location>
</feature>
<keyword evidence="4 9" id="KW-0812">Transmembrane</keyword>
<evidence type="ECO:0000256" key="11">
    <source>
        <dbReference type="RuleBase" id="RU004181"/>
    </source>
</evidence>
<name>A0AAU7V569_9ACTO</name>
<evidence type="ECO:0000256" key="3">
    <source>
        <dbReference type="ARBA" id="ARBA00022670"/>
    </source>
</evidence>
<comment type="subcellular location">
    <subcellularLocation>
        <location evidence="9">Cell membrane</location>
        <topology evidence="9">Multi-pass membrane protein</topology>
    </subcellularLocation>
</comment>
<keyword evidence="8 9" id="KW-0472">Membrane</keyword>
<dbReference type="RefSeq" id="WP_350257558.1">
    <property type="nucleotide sequence ID" value="NZ_CP138335.1"/>
</dbReference>
<dbReference type="GO" id="GO:0006508">
    <property type="term" value="P:proteolysis"/>
    <property type="evidence" value="ECO:0007669"/>
    <property type="project" value="UniProtKB-KW"/>
</dbReference>
<evidence type="ECO:0000256" key="4">
    <source>
        <dbReference type="ARBA" id="ARBA00022692"/>
    </source>
</evidence>
<protein>
    <recommendedName>
        <fullName evidence="9">Lipoprotein signal peptidase</fullName>
        <ecNumber evidence="9">3.4.23.36</ecNumber>
    </recommendedName>
    <alternativeName>
        <fullName evidence="9">Prolipoprotein signal peptidase</fullName>
    </alternativeName>
    <alternativeName>
        <fullName evidence="9">Signal peptidase II</fullName>
        <shortName evidence="9">SPase II</shortName>
    </alternativeName>
</protein>
<evidence type="ECO:0000256" key="2">
    <source>
        <dbReference type="ARBA" id="ARBA00022475"/>
    </source>
</evidence>
<evidence type="ECO:0000256" key="10">
    <source>
        <dbReference type="RuleBase" id="RU000594"/>
    </source>
</evidence>
<evidence type="ECO:0000313" key="12">
    <source>
        <dbReference type="EMBL" id="XBW07352.1"/>
    </source>
</evidence>
<keyword evidence="7 9" id="KW-1133">Transmembrane helix</keyword>
<dbReference type="EMBL" id="CP138335">
    <property type="protein sequence ID" value="XBW07352.1"/>
    <property type="molecule type" value="Genomic_DNA"/>
</dbReference>
<dbReference type="AlphaFoldDB" id="A0AAU7V569"/>
<feature type="transmembrane region" description="Helical" evidence="9">
    <location>
        <begin position="102"/>
        <end position="120"/>
    </location>
</feature>
<dbReference type="PRINTS" id="PR00781">
    <property type="entry name" value="LIPOSIGPTASE"/>
</dbReference>
<comment type="pathway">
    <text evidence="9">Protein modification; lipoprotein biosynthesis (signal peptide cleavage).</text>
</comment>
<comment type="catalytic activity">
    <reaction evidence="9 10">
        <text>Release of signal peptides from bacterial membrane prolipoproteins. Hydrolyzes -Xaa-Yaa-Zaa-|-(S,diacylglyceryl)Cys-, in which Xaa is hydrophobic (preferably Leu), and Yaa (Ala or Ser) and Zaa (Gly or Ala) have small, neutral side chains.</text>
        <dbReference type="EC" id="3.4.23.36"/>
    </reaction>
</comment>
<dbReference type="EC" id="3.4.23.36" evidence="9"/>
<evidence type="ECO:0000256" key="9">
    <source>
        <dbReference type="HAMAP-Rule" id="MF_00161"/>
    </source>
</evidence>
<evidence type="ECO:0000256" key="5">
    <source>
        <dbReference type="ARBA" id="ARBA00022750"/>
    </source>
</evidence>
<feature type="active site" evidence="9">
    <location>
        <position position="136"/>
    </location>
</feature>
<gene>
    <name evidence="9 12" type="primary">lspA</name>
    <name evidence="12" type="ORF">SAC06_06790</name>
</gene>
<dbReference type="PANTHER" id="PTHR33695">
    <property type="entry name" value="LIPOPROTEIN SIGNAL PEPTIDASE"/>
    <property type="match status" value="1"/>
</dbReference>
<keyword evidence="2 9" id="KW-1003">Cell membrane</keyword>
<feature type="active site" evidence="9">
    <location>
        <position position="150"/>
    </location>
</feature>
<feature type="transmembrane region" description="Helical" evidence="9">
    <location>
        <begin position="20"/>
        <end position="40"/>
    </location>
</feature>
<dbReference type="Pfam" id="PF01252">
    <property type="entry name" value="Peptidase_A8"/>
    <property type="match status" value="1"/>
</dbReference>
<evidence type="ECO:0000256" key="7">
    <source>
        <dbReference type="ARBA" id="ARBA00022989"/>
    </source>
</evidence>
<comment type="function">
    <text evidence="9 10">This protein specifically catalyzes the removal of signal peptides from prolipoproteins.</text>
</comment>
<dbReference type="NCBIfam" id="TIGR00077">
    <property type="entry name" value="lspA"/>
    <property type="match status" value="1"/>
</dbReference>
<dbReference type="GO" id="GO:0005886">
    <property type="term" value="C:plasma membrane"/>
    <property type="evidence" value="ECO:0007669"/>
    <property type="project" value="UniProtKB-SubCell"/>
</dbReference>
<accession>A0AAU7V569</accession>
<dbReference type="InterPro" id="IPR001872">
    <property type="entry name" value="Peptidase_A8"/>
</dbReference>
<comment type="similarity">
    <text evidence="1 9 11">Belongs to the peptidase A8 family.</text>
</comment>
<dbReference type="GO" id="GO:0004190">
    <property type="term" value="F:aspartic-type endopeptidase activity"/>
    <property type="evidence" value="ECO:0007669"/>
    <property type="project" value="UniProtKB-UniRule"/>
</dbReference>
<keyword evidence="6 9" id="KW-0378">Hydrolase</keyword>
<organism evidence="12">
    <name type="scientific">Scrofimicrobium appendicitidis</name>
    <dbReference type="NCBI Taxonomy" id="3079930"/>
    <lineage>
        <taxon>Bacteria</taxon>
        <taxon>Bacillati</taxon>
        <taxon>Actinomycetota</taxon>
        <taxon>Actinomycetes</taxon>
        <taxon>Actinomycetales</taxon>
        <taxon>Actinomycetaceae</taxon>
        <taxon>Scrofimicrobium</taxon>
    </lineage>
</organism>
<dbReference type="PROSITE" id="PS00855">
    <property type="entry name" value="SPASE_II"/>
    <property type="match status" value="1"/>
</dbReference>
<keyword evidence="5 9" id="KW-0064">Aspartyl protease</keyword>
<reference evidence="12" key="1">
    <citation type="submission" date="2023-11" db="EMBL/GenBank/DDBJ databases">
        <title>Scrofimicrobium hongkongense sp. nov., isolated from a patient with peritonitis.</title>
        <authorList>
            <person name="Lao H.Y."/>
            <person name="Wong A.Y.P."/>
            <person name="Ng T.L."/>
            <person name="Wong R.Y.L."/>
            <person name="Yau M.C.Y."/>
            <person name="Lam J.Y.W."/>
            <person name="Siu G.K.H."/>
        </authorList>
    </citation>
    <scope>NUCLEOTIDE SEQUENCE</scope>
    <source>
        <strain evidence="12">R131</strain>
    </source>
</reference>
<dbReference type="KEGG" id="sapp:SAC06_06790"/>